<dbReference type="Proteomes" id="UP000824782">
    <property type="component" value="Unassembled WGS sequence"/>
</dbReference>
<reference evidence="2" key="1">
    <citation type="thesis" date="2020" institute="ProQuest LLC" country="789 East Eisenhower Parkway, Ann Arbor, MI, USA">
        <title>Comparative Genomics and Chromosome Evolution.</title>
        <authorList>
            <person name="Mudd A.B."/>
        </authorList>
    </citation>
    <scope>NUCLEOTIDE SEQUENCE</scope>
    <source>
        <strain evidence="2">237g6f4</strain>
        <tissue evidence="2">Blood</tissue>
    </source>
</reference>
<keyword evidence="3" id="KW-1185">Reference proteome</keyword>
<proteinExistence type="predicted"/>
<accession>A0AAV7CL24</accession>
<organism evidence="2 3">
    <name type="scientific">Engystomops pustulosus</name>
    <name type="common">Tungara frog</name>
    <name type="synonym">Physalaemus pustulosus</name>
    <dbReference type="NCBI Taxonomy" id="76066"/>
    <lineage>
        <taxon>Eukaryota</taxon>
        <taxon>Metazoa</taxon>
        <taxon>Chordata</taxon>
        <taxon>Craniata</taxon>
        <taxon>Vertebrata</taxon>
        <taxon>Euteleostomi</taxon>
        <taxon>Amphibia</taxon>
        <taxon>Batrachia</taxon>
        <taxon>Anura</taxon>
        <taxon>Neobatrachia</taxon>
        <taxon>Hyloidea</taxon>
        <taxon>Leptodactylidae</taxon>
        <taxon>Leiuperinae</taxon>
        <taxon>Engystomops</taxon>
    </lineage>
</organism>
<dbReference type="EMBL" id="WNYA01000002">
    <property type="protein sequence ID" value="KAG8585754.1"/>
    <property type="molecule type" value="Genomic_DNA"/>
</dbReference>
<evidence type="ECO:0000313" key="3">
    <source>
        <dbReference type="Proteomes" id="UP000824782"/>
    </source>
</evidence>
<sequence>MSCNHFVRGSWSFNGASIFLVSILHLISCLYIKLYVTAAQPAILPGPLSAIYGATRFTVHFVLFETCARTSEPTAHNDQILLVISRYHHLELWSHLYNCSIHSLLDHLRWIVCLVVPRECNDGRSNTKQYL</sequence>
<comment type="caution">
    <text evidence="2">The sequence shown here is derived from an EMBL/GenBank/DDBJ whole genome shotgun (WGS) entry which is preliminary data.</text>
</comment>
<gene>
    <name evidence="2" type="ORF">GDO81_005137</name>
</gene>
<keyword evidence="1" id="KW-0812">Transmembrane</keyword>
<name>A0AAV7CL24_ENGPU</name>
<keyword evidence="1" id="KW-0472">Membrane</keyword>
<dbReference type="AlphaFoldDB" id="A0AAV7CL24"/>
<keyword evidence="1" id="KW-1133">Transmembrane helix</keyword>
<evidence type="ECO:0000256" key="1">
    <source>
        <dbReference type="SAM" id="Phobius"/>
    </source>
</evidence>
<protein>
    <recommendedName>
        <fullName evidence="4">Secreted protein</fullName>
    </recommendedName>
</protein>
<evidence type="ECO:0008006" key="4">
    <source>
        <dbReference type="Google" id="ProtNLM"/>
    </source>
</evidence>
<evidence type="ECO:0000313" key="2">
    <source>
        <dbReference type="EMBL" id="KAG8585754.1"/>
    </source>
</evidence>
<feature type="transmembrane region" description="Helical" evidence="1">
    <location>
        <begin position="12"/>
        <end position="32"/>
    </location>
</feature>